<evidence type="ECO:0000313" key="1">
    <source>
        <dbReference type="EMBL" id="CDH61344.1"/>
    </source>
</evidence>
<dbReference type="AlphaFoldDB" id="A0A068SGC7"/>
<dbReference type="VEuPathDB" id="FungiDB:LCOR_12122.1"/>
<sequence length="81" mass="8924">MIPPTTSTPNSSTMTSHIKTITPSTYSLTAPLLLNTSFIQFQQPSKPGRPPVYHPPRAVSTCRGRAECWHQACQIETEVQA</sequence>
<organism evidence="1 2">
    <name type="scientific">Lichtheimia corymbifera JMRC:FSU:9682</name>
    <dbReference type="NCBI Taxonomy" id="1263082"/>
    <lineage>
        <taxon>Eukaryota</taxon>
        <taxon>Fungi</taxon>
        <taxon>Fungi incertae sedis</taxon>
        <taxon>Mucoromycota</taxon>
        <taxon>Mucoromycotina</taxon>
        <taxon>Mucoromycetes</taxon>
        <taxon>Mucorales</taxon>
        <taxon>Lichtheimiaceae</taxon>
        <taxon>Lichtheimia</taxon>
    </lineage>
</organism>
<proteinExistence type="predicted"/>
<gene>
    <name evidence="1" type="ORF">LCOR_12122.1</name>
</gene>
<protein>
    <submittedName>
        <fullName evidence="1">Uncharacterized protein</fullName>
    </submittedName>
</protein>
<comment type="caution">
    <text evidence="1">The sequence shown here is derived from an EMBL/GenBank/DDBJ whole genome shotgun (WGS) entry which is preliminary data.</text>
</comment>
<keyword evidence="2" id="KW-1185">Reference proteome</keyword>
<evidence type="ECO:0000313" key="2">
    <source>
        <dbReference type="Proteomes" id="UP000027586"/>
    </source>
</evidence>
<dbReference type="EMBL" id="CBTN010000175">
    <property type="protein sequence ID" value="CDH61344.1"/>
    <property type="molecule type" value="Genomic_DNA"/>
</dbReference>
<name>A0A068SGC7_9FUNG</name>
<reference evidence="1" key="1">
    <citation type="submission" date="2013-08" db="EMBL/GenBank/DDBJ databases">
        <title>Gene expansion shapes genome architecture in the human pathogen Lichtheimia corymbifera: an evolutionary genomics analysis in the ancient terrestrial Mucorales (Mucoromycotina).</title>
        <authorList>
            <person name="Schwartze V.U."/>
            <person name="Winter S."/>
            <person name="Shelest E."/>
            <person name="Marcet-Houben M."/>
            <person name="Horn F."/>
            <person name="Wehner S."/>
            <person name="Hoffmann K."/>
            <person name="Riege K."/>
            <person name="Sammeth M."/>
            <person name="Nowrousian M."/>
            <person name="Valiante V."/>
            <person name="Linde J."/>
            <person name="Jacobsen I.D."/>
            <person name="Marz M."/>
            <person name="Brakhage A.A."/>
            <person name="Gabaldon T."/>
            <person name="Bocker S."/>
            <person name="Voigt K."/>
        </authorList>
    </citation>
    <scope>NUCLEOTIDE SEQUENCE [LARGE SCALE GENOMIC DNA]</scope>
    <source>
        <strain evidence="1">FSU 9682</strain>
    </source>
</reference>
<accession>A0A068SGC7</accession>
<dbReference type="Proteomes" id="UP000027586">
    <property type="component" value="Unassembled WGS sequence"/>
</dbReference>